<evidence type="ECO:0000256" key="1">
    <source>
        <dbReference type="SAM" id="MobiDB-lite"/>
    </source>
</evidence>
<feature type="region of interest" description="Disordered" evidence="1">
    <location>
        <begin position="603"/>
        <end position="622"/>
    </location>
</feature>
<feature type="compositionally biased region" description="Polar residues" evidence="1">
    <location>
        <begin position="147"/>
        <end position="161"/>
    </location>
</feature>
<feature type="compositionally biased region" description="Basic and acidic residues" evidence="1">
    <location>
        <begin position="520"/>
        <end position="532"/>
    </location>
</feature>
<evidence type="ECO:0000259" key="2">
    <source>
        <dbReference type="PROSITE" id="PS50280"/>
    </source>
</evidence>
<keyword evidence="5" id="KW-1185">Reference proteome</keyword>
<feature type="region of interest" description="Disordered" evidence="1">
    <location>
        <begin position="145"/>
        <end position="164"/>
    </location>
</feature>
<accession>A0A0D2H587</accession>
<dbReference type="Gene3D" id="2.60.120.650">
    <property type="entry name" value="Cupin"/>
    <property type="match status" value="1"/>
</dbReference>
<feature type="compositionally biased region" description="Polar residues" evidence="1">
    <location>
        <begin position="608"/>
        <end position="617"/>
    </location>
</feature>
<dbReference type="AlphaFoldDB" id="A0A0D2H587"/>
<dbReference type="GO" id="GO:0000785">
    <property type="term" value="C:chromatin"/>
    <property type="evidence" value="ECO:0007669"/>
    <property type="project" value="TreeGrafter"/>
</dbReference>
<dbReference type="PROSITE" id="PS50280">
    <property type="entry name" value="SET"/>
    <property type="match status" value="1"/>
</dbReference>
<dbReference type="STRING" id="1442368.A0A0D2H587"/>
<evidence type="ECO:0000313" key="4">
    <source>
        <dbReference type="EMBL" id="KIW79844.1"/>
    </source>
</evidence>
<dbReference type="SUPFAM" id="SSF51197">
    <property type="entry name" value="Clavaminate synthase-like"/>
    <property type="match status" value="1"/>
</dbReference>
<dbReference type="PROSITE" id="PS51184">
    <property type="entry name" value="JMJC"/>
    <property type="match status" value="1"/>
</dbReference>
<dbReference type="InterPro" id="IPR001214">
    <property type="entry name" value="SET_dom"/>
</dbReference>
<dbReference type="EMBL" id="KN846972">
    <property type="protein sequence ID" value="KIW79844.1"/>
    <property type="molecule type" value="Genomic_DNA"/>
</dbReference>
<dbReference type="VEuPathDB" id="FungiDB:Z517_06459"/>
<reference evidence="4 5" key="1">
    <citation type="submission" date="2015-01" db="EMBL/GenBank/DDBJ databases">
        <title>The Genome Sequence of Fonsecaea pedrosoi CBS 271.37.</title>
        <authorList>
            <consortium name="The Broad Institute Genomics Platform"/>
            <person name="Cuomo C."/>
            <person name="de Hoog S."/>
            <person name="Gorbushina A."/>
            <person name="Stielow B."/>
            <person name="Teixiera M."/>
            <person name="Abouelleil A."/>
            <person name="Chapman S.B."/>
            <person name="Priest M."/>
            <person name="Young S.K."/>
            <person name="Wortman J."/>
            <person name="Nusbaum C."/>
            <person name="Birren B."/>
        </authorList>
    </citation>
    <scope>NUCLEOTIDE SEQUENCE [LARGE SCALE GENOMIC DNA]</scope>
    <source>
        <strain evidence="4 5">CBS 271.37</strain>
    </source>
</reference>
<dbReference type="GO" id="GO:0032452">
    <property type="term" value="F:histone demethylase activity"/>
    <property type="evidence" value="ECO:0007669"/>
    <property type="project" value="TreeGrafter"/>
</dbReference>
<dbReference type="GO" id="GO:0005634">
    <property type="term" value="C:nucleus"/>
    <property type="evidence" value="ECO:0007669"/>
    <property type="project" value="TreeGrafter"/>
</dbReference>
<evidence type="ECO:0008006" key="6">
    <source>
        <dbReference type="Google" id="ProtNLM"/>
    </source>
</evidence>
<dbReference type="HOGENOM" id="CLU_011883_0_0_1"/>
<dbReference type="SUPFAM" id="SSF82199">
    <property type="entry name" value="SET domain"/>
    <property type="match status" value="1"/>
</dbReference>
<sequence>MSNVEERIRCMEEMLQKLVIVVDKHLPRPRHPSAKSRKQSQSPWNTIRPMIEALVKDIKYVKAVVEGSDVNTGHDRNTGAHNRNMPPEAALQILTPPHERQQLGEPSADTAAPTTVPTTVHTTVEAPEVEENTTVDVTMPRRLREPVSSTMPPSDASTYSVSEIPRNPGTIVPYREEHGIVVLMPLDMDQCRDTRFLLSQAEMLGARQTGIFKYVLPGDFDFSAEAAHSVTTCVSSFTSGLGQDGIFCISRQEKLETLDISHTRTIPTEPDELAEMLERRLADPEAVSKMRYCTDTPAWTAEDRRRLGLPAESLIWPLKDNLLDHTKYIVDGLHRPYGYLSGEDGSVFTIHREDANLISLNALYSGKEKSWCAVAQKDGYLVENAVKGGKCAQRVRHASRWIPRSKLKAMGASFVTFVQRPGEVVLVWGDIYHQGGTVGPTTAEAVNYGGPEWSIKGYSDCSRTCPGPPISNAILEFRSPNELQREQDDAVSTGSYSSVQSQGHKQLARNRRPAPTRSGETARTEFGIDKQGKGPRKRHGDVQTAQQSRKKAKVRTTPSPADTIMNETKDVTDLVSRMVAAIQSRDAIKQFFDIVQGRRDTEPGFRMNSITSPSKRQIQSEDPTRMVENDMNVISMLSCKTAFHGFLTRLFQVRLADHVDKLKGDRLRSETAVIADILRRTGMSNRQYLYHREKGEKWRKYHKAFPGILCFIPVGNRRSGFSSSSWLDLNERIFAFLCSRLDDEHTSALCVAGRAFEHSLDPTADDVDFIWESQNVSLDRISKAKLLSTLELFPAKHENVYDPNAYPDWPRPDEWPDDSPWPVDPTSLPPSGGVECKVCHRSNCPCELCHRGDCQCAAIRHKTQPRIRDYTRKYQDKNRGLQAVAWEAGQIVYSEGDIIDFITGELSPPDMYANGRCIQVDRSDILGEPTVAQINCAKCGSVYRLANSSCDPSARFRGMRVSGKFRIAIVAARNIFDGEEITVYYGKRYWGRAKCRCPVCRARLL</sequence>
<feature type="domain" description="SET" evidence="2">
    <location>
        <begin position="887"/>
        <end position="986"/>
    </location>
</feature>
<dbReference type="Gene3D" id="2.170.270.10">
    <property type="entry name" value="SET domain"/>
    <property type="match status" value="1"/>
</dbReference>
<name>A0A0D2H587_9EURO</name>
<dbReference type="GO" id="GO:0010468">
    <property type="term" value="P:regulation of gene expression"/>
    <property type="evidence" value="ECO:0007669"/>
    <property type="project" value="TreeGrafter"/>
</dbReference>
<feature type="compositionally biased region" description="Polar residues" evidence="1">
    <location>
        <begin position="490"/>
        <end position="504"/>
    </location>
</feature>
<dbReference type="InterPro" id="IPR003347">
    <property type="entry name" value="JmjC_dom"/>
</dbReference>
<feature type="domain" description="JmjC" evidence="3">
    <location>
        <begin position="298"/>
        <end position="465"/>
    </location>
</feature>
<proteinExistence type="predicted"/>
<feature type="region of interest" description="Disordered" evidence="1">
    <location>
        <begin position="482"/>
        <end position="564"/>
    </location>
</feature>
<dbReference type="SMART" id="SM00558">
    <property type="entry name" value="JmjC"/>
    <property type="match status" value="1"/>
</dbReference>
<dbReference type="RefSeq" id="XP_013283652.1">
    <property type="nucleotide sequence ID" value="XM_013428198.1"/>
</dbReference>
<dbReference type="Proteomes" id="UP000053029">
    <property type="component" value="Unassembled WGS sequence"/>
</dbReference>
<evidence type="ECO:0000259" key="3">
    <source>
        <dbReference type="PROSITE" id="PS51184"/>
    </source>
</evidence>
<dbReference type="OrthoDB" id="4152543at2759"/>
<organism evidence="4 5">
    <name type="scientific">Fonsecaea pedrosoi CBS 271.37</name>
    <dbReference type="NCBI Taxonomy" id="1442368"/>
    <lineage>
        <taxon>Eukaryota</taxon>
        <taxon>Fungi</taxon>
        <taxon>Dikarya</taxon>
        <taxon>Ascomycota</taxon>
        <taxon>Pezizomycotina</taxon>
        <taxon>Eurotiomycetes</taxon>
        <taxon>Chaetothyriomycetidae</taxon>
        <taxon>Chaetothyriales</taxon>
        <taxon>Herpotrichiellaceae</taxon>
        <taxon>Fonsecaea</taxon>
    </lineage>
</organism>
<gene>
    <name evidence="4" type="ORF">Z517_06459</name>
</gene>
<protein>
    <recommendedName>
        <fullName evidence="6">SET domain-containing protein</fullName>
    </recommendedName>
</protein>
<dbReference type="Pfam" id="PF00856">
    <property type="entry name" value="SET"/>
    <property type="match status" value="1"/>
</dbReference>
<dbReference type="PANTHER" id="PTHR10694">
    <property type="entry name" value="LYSINE-SPECIFIC DEMETHYLASE"/>
    <property type="match status" value="1"/>
</dbReference>
<dbReference type="Pfam" id="PF02373">
    <property type="entry name" value="JmjC"/>
    <property type="match status" value="1"/>
</dbReference>
<dbReference type="GeneID" id="25305949"/>
<dbReference type="InterPro" id="IPR046341">
    <property type="entry name" value="SET_dom_sf"/>
</dbReference>
<evidence type="ECO:0000313" key="5">
    <source>
        <dbReference type="Proteomes" id="UP000053029"/>
    </source>
</evidence>